<accession>A0A3A8G2I5</accession>
<feature type="transmembrane region" description="Helical" evidence="1">
    <location>
        <begin position="34"/>
        <end position="58"/>
    </location>
</feature>
<organism evidence="2 3">
    <name type="scientific">Acinetobacter cumulans</name>
    <dbReference type="NCBI Taxonomy" id="2136182"/>
    <lineage>
        <taxon>Bacteria</taxon>
        <taxon>Pseudomonadati</taxon>
        <taxon>Pseudomonadota</taxon>
        <taxon>Gammaproteobacteria</taxon>
        <taxon>Moraxellales</taxon>
        <taxon>Moraxellaceae</taxon>
        <taxon>Acinetobacter</taxon>
    </lineage>
</organism>
<evidence type="ECO:0000313" key="3">
    <source>
        <dbReference type="Proteomes" id="UP000281084"/>
    </source>
</evidence>
<feature type="transmembrane region" description="Helical" evidence="1">
    <location>
        <begin position="150"/>
        <end position="172"/>
    </location>
</feature>
<dbReference type="AlphaFoldDB" id="A0A3A8G2I5"/>
<dbReference type="GO" id="GO:0005886">
    <property type="term" value="C:plasma membrane"/>
    <property type="evidence" value="ECO:0007669"/>
    <property type="project" value="TreeGrafter"/>
</dbReference>
<dbReference type="RefSeq" id="WP_120367326.1">
    <property type="nucleotide sequence ID" value="NZ_RAXZ01000007.1"/>
</dbReference>
<keyword evidence="1" id="KW-0812">Transmembrane</keyword>
<keyword evidence="1" id="KW-1133">Transmembrane helix</keyword>
<sequence>MNPQESSPFFSRNPQPTPDNPLSFNGRFGRLSFIGWYTFFHIVMFFIGFGLTLFTGVINLTSLNLDSQLLQTFASATGLSYTLLLLVYLYFSMVLISRRLHDLNKSGWWMLLFFIPVLNVLFILYLLLAAGNTNPNQYGWPRPSAVWEKILAWLMIILTVLSILATGSLVSFMMGSGQIETPQEVIQKGTAYF</sequence>
<feature type="transmembrane region" description="Helical" evidence="1">
    <location>
        <begin position="108"/>
        <end position="130"/>
    </location>
</feature>
<feature type="transmembrane region" description="Helical" evidence="1">
    <location>
        <begin position="78"/>
        <end position="96"/>
    </location>
</feature>
<dbReference type="EMBL" id="RAXZ01000007">
    <property type="protein sequence ID" value="RKG53332.1"/>
    <property type="molecule type" value="Genomic_DNA"/>
</dbReference>
<protein>
    <submittedName>
        <fullName evidence="2">DUF805 domain-containing protein</fullName>
    </submittedName>
</protein>
<proteinExistence type="predicted"/>
<name>A0A3A8G2I5_9GAMM</name>
<dbReference type="PANTHER" id="PTHR34980:SF3">
    <property type="entry name" value="BLR8105 PROTEIN"/>
    <property type="match status" value="1"/>
</dbReference>
<gene>
    <name evidence="2" type="ORF">D7V64_07760</name>
</gene>
<dbReference type="Proteomes" id="UP000281084">
    <property type="component" value="Unassembled WGS sequence"/>
</dbReference>
<dbReference type="Pfam" id="PF05656">
    <property type="entry name" value="DUF805"/>
    <property type="match status" value="1"/>
</dbReference>
<dbReference type="PANTHER" id="PTHR34980">
    <property type="entry name" value="INNER MEMBRANE PROTEIN-RELATED-RELATED"/>
    <property type="match status" value="1"/>
</dbReference>
<evidence type="ECO:0000313" key="2">
    <source>
        <dbReference type="EMBL" id="RKG53332.1"/>
    </source>
</evidence>
<evidence type="ECO:0000256" key="1">
    <source>
        <dbReference type="SAM" id="Phobius"/>
    </source>
</evidence>
<keyword evidence="1" id="KW-0472">Membrane</keyword>
<dbReference type="InterPro" id="IPR008523">
    <property type="entry name" value="DUF805"/>
</dbReference>
<reference evidence="2 3" key="1">
    <citation type="submission" date="2018-09" db="EMBL/GenBank/DDBJ databases">
        <title>The draft genome of Acinetobacter spp. strains.</title>
        <authorList>
            <person name="Qin J."/>
            <person name="Feng Y."/>
            <person name="Zong Z."/>
        </authorList>
    </citation>
    <scope>NUCLEOTIDE SEQUENCE [LARGE SCALE GENOMIC DNA]</scope>
    <source>
        <strain evidence="2 3">WCHAc060002</strain>
    </source>
</reference>
<comment type="caution">
    <text evidence="2">The sequence shown here is derived from an EMBL/GenBank/DDBJ whole genome shotgun (WGS) entry which is preliminary data.</text>
</comment>